<keyword evidence="2" id="KW-0689">Ribosomal protein</keyword>
<accession>A0A0R3U8C2</accession>
<evidence type="ECO:0000256" key="2">
    <source>
        <dbReference type="ARBA" id="ARBA00022980"/>
    </source>
</evidence>
<gene>
    <name evidence="6" type="ORF">MCOS_LOCUS3118</name>
</gene>
<sequence length="266" mass="28921">MVLAGTSWVVSLPTTDAPSVLDLSEAEQLRLALRASVEETAGPSTSCRSSKNLGAGSSSRHPHGNKSCGVLSTITTLDTDDDDCVVVLDSDGEDSEVASRGTPIAPPLRELPTVTDPSTAFRIALRLPCGRRTVLTLDSSLRLETLFSYLESLGYPSADFELLRVHPRLCLNNLPNSTRIDETGLAKADVDFSVGEAMSSPATQGFIKTVMVMMESVVSGHRMVAFRPRHMTTRKEMIAFDPLVQQDVLYRELKKIRSLRKAGSRD</sequence>
<dbReference type="Gene3D" id="3.10.20.90">
    <property type="entry name" value="Phosphatidylinositol 3-kinase Catalytic Subunit, Chain A, domain 1"/>
    <property type="match status" value="1"/>
</dbReference>
<protein>
    <recommendedName>
        <fullName evidence="5">UBX domain-containing protein</fullName>
    </recommendedName>
</protein>
<dbReference type="PROSITE" id="PS50033">
    <property type="entry name" value="UBX"/>
    <property type="match status" value="1"/>
</dbReference>
<evidence type="ECO:0000256" key="3">
    <source>
        <dbReference type="ARBA" id="ARBA00023274"/>
    </source>
</evidence>
<dbReference type="AlphaFoldDB" id="A0A0R3U8C2"/>
<comment type="similarity">
    <text evidence="1">Belongs to the bacterial ribosomal protein bL33 family.</text>
</comment>
<proteinExistence type="inferred from homology"/>
<dbReference type="SUPFAM" id="SSF54236">
    <property type="entry name" value="Ubiquitin-like"/>
    <property type="match status" value="1"/>
</dbReference>
<evidence type="ECO:0000313" key="6">
    <source>
        <dbReference type="EMBL" id="VDD77115.1"/>
    </source>
</evidence>
<dbReference type="Pfam" id="PF00789">
    <property type="entry name" value="UBX"/>
    <property type="match status" value="1"/>
</dbReference>
<dbReference type="InterPro" id="IPR038584">
    <property type="entry name" value="Ribosomal_bL33_sf"/>
</dbReference>
<evidence type="ECO:0000313" key="7">
    <source>
        <dbReference type="Proteomes" id="UP000267029"/>
    </source>
</evidence>
<feature type="compositionally biased region" description="Polar residues" evidence="4">
    <location>
        <begin position="42"/>
        <end position="59"/>
    </location>
</feature>
<evidence type="ECO:0000256" key="4">
    <source>
        <dbReference type="SAM" id="MobiDB-lite"/>
    </source>
</evidence>
<dbReference type="GO" id="GO:1990904">
    <property type="term" value="C:ribonucleoprotein complex"/>
    <property type="evidence" value="ECO:0007669"/>
    <property type="project" value="UniProtKB-KW"/>
</dbReference>
<dbReference type="Proteomes" id="UP000267029">
    <property type="component" value="Unassembled WGS sequence"/>
</dbReference>
<dbReference type="InterPro" id="IPR001012">
    <property type="entry name" value="UBX_dom"/>
</dbReference>
<dbReference type="OrthoDB" id="275534at2759"/>
<dbReference type="InterPro" id="IPR029071">
    <property type="entry name" value="Ubiquitin-like_domsf"/>
</dbReference>
<keyword evidence="3" id="KW-0687">Ribonucleoprotein</keyword>
<evidence type="ECO:0000259" key="5">
    <source>
        <dbReference type="PROSITE" id="PS50033"/>
    </source>
</evidence>
<organism evidence="6 7">
    <name type="scientific">Mesocestoides corti</name>
    <name type="common">Flatworm</name>
    <dbReference type="NCBI Taxonomy" id="53468"/>
    <lineage>
        <taxon>Eukaryota</taxon>
        <taxon>Metazoa</taxon>
        <taxon>Spiralia</taxon>
        <taxon>Lophotrochozoa</taxon>
        <taxon>Platyhelminthes</taxon>
        <taxon>Cestoda</taxon>
        <taxon>Eucestoda</taxon>
        <taxon>Cyclophyllidea</taxon>
        <taxon>Mesocestoididae</taxon>
        <taxon>Mesocestoides</taxon>
    </lineage>
</organism>
<keyword evidence="7" id="KW-1185">Reference proteome</keyword>
<dbReference type="EMBL" id="UXSR01000633">
    <property type="protein sequence ID" value="VDD77115.1"/>
    <property type="molecule type" value="Genomic_DNA"/>
</dbReference>
<feature type="region of interest" description="Disordered" evidence="4">
    <location>
        <begin position="40"/>
        <end position="65"/>
    </location>
</feature>
<dbReference type="GO" id="GO:0005840">
    <property type="term" value="C:ribosome"/>
    <property type="evidence" value="ECO:0007669"/>
    <property type="project" value="UniProtKB-KW"/>
</dbReference>
<dbReference type="Gene3D" id="2.20.28.120">
    <property type="entry name" value="Ribosomal protein L33"/>
    <property type="match status" value="1"/>
</dbReference>
<reference evidence="6 7" key="1">
    <citation type="submission" date="2018-10" db="EMBL/GenBank/DDBJ databases">
        <authorList>
            <consortium name="Pathogen Informatics"/>
        </authorList>
    </citation>
    <scope>NUCLEOTIDE SEQUENCE [LARGE SCALE GENOMIC DNA]</scope>
</reference>
<name>A0A0R3U8C2_MESCO</name>
<evidence type="ECO:0000256" key="1">
    <source>
        <dbReference type="ARBA" id="ARBA00007596"/>
    </source>
</evidence>
<feature type="domain" description="UBX" evidence="5">
    <location>
        <begin position="116"/>
        <end position="193"/>
    </location>
</feature>